<organism evidence="1 3">
    <name type="scientific">Lentilactobacillus parakefiri</name>
    <dbReference type="NCBI Taxonomy" id="152332"/>
    <lineage>
        <taxon>Bacteria</taxon>
        <taxon>Bacillati</taxon>
        <taxon>Bacillota</taxon>
        <taxon>Bacilli</taxon>
        <taxon>Lactobacillales</taxon>
        <taxon>Lactobacillaceae</taxon>
        <taxon>Lentilactobacillus</taxon>
    </lineage>
</organism>
<dbReference type="EMBL" id="BDGB01000065">
    <property type="protein sequence ID" value="GAW72282.1"/>
    <property type="molecule type" value="Genomic_DNA"/>
</dbReference>
<dbReference type="OrthoDB" id="2321374at2"/>
<protein>
    <submittedName>
        <fullName evidence="1">Uncharacterized protein</fullName>
    </submittedName>
</protein>
<comment type="caution">
    <text evidence="1">The sequence shown here is derived from an EMBL/GenBank/DDBJ whole genome shotgun (WGS) entry which is preliminary data.</text>
</comment>
<reference evidence="2 4" key="2">
    <citation type="journal article" date="2019" name="Appl. Microbiol. Biotechnol.">
        <title>Uncovering carbohydrate metabolism through a genotype-phenotype association study of 56 lactic acid bacteria genomes.</title>
        <authorList>
            <person name="Buron-Moles G."/>
            <person name="Chailyan A."/>
            <person name="Dolejs I."/>
            <person name="Forster J."/>
            <person name="Miks M.H."/>
        </authorList>
    </citation>
    <scope>NUCLEOTIDE SEQUENCE [LARGE SCALE GENOMIC DNA]</scope>
    <source>
        <strain evidence="2 4">DSM 10551</strain>
    </source>
</reference>
<reference evidence="1 3" key="1">
    <citation type="journal article" date="2017" name="Biosci Microbiota Food Health">
        <title>Genomic characterization reconfirms the taxonomic status of Lactobacillus parakefiri.</title>
        <authorList>
            <person name="Tanizawa Y."/>
            <person name="Kobayashi H."/>
            <person name="Kaminuma E."/>
            <person name="Sakamoto M."/>
            <person name="Ohkuma M."/>
            <person name="Nakamura Y."/>
            <person name="Arita M."/>
            <person name="Tohno M."/>
        </authorList>
    </citation>
    <scope>NUCLEOTIDE SEQUENCE [LARGE SCALE GENOMIC DNA]</scope>
    <source>
        <strain evidence="1 3">JCM 8573</strain>
    </source>
</reference>
<dbReference type="Proteomes" id="UP000294668">
    <property type="component" value="Unassembled WGS sequence"/>
</dbReference>
<gene>
    <name evidence="2" type="ORF">C5L28_000959</name>
    <name evidence="1" type="ORF">LPKJCM_01395</name>
</gene>
<dbReference type="EMBL" id="PUFL01000013">
    <property type="protein sequence ID" value="TDG94674.1"/>
    <property type="molecule type" value="Genomic_DNA"/>
</dbReference>
<name>A0A224VIE0_9LACO</name>
<sequence length="528" mass="58146">MNKVSASAKNSDTRSKQQTILSMLGLLTSKVLGENTYAKSSIYSEGITRGLRSFLPGPLQPSVSLAEFKMSKPMQMGYLAAAKDLKHVSIDQFNYMSLWATGDDDSSVVNRAAGTQFSDYLSQSQAPDKYILGYKTAVIQFVRAIAGAGGVVYRINSALQNLDLNQQQTLVSQWFDHVNGYMDGASPFEVVNNQTTKPSAVDQAIAVGVAKEISDGFLNNQPIGDVDQPLLGNYSYNEDDFSDEQDLPKMMTNTIGKVSLTEDINLFVNHTLAGMLNALGSIGLDALIDAKFNQANPDLVGAAATSATYQETVLEKTQTAIEAIGNYLNLPTSGADLAEKLAVLNLSNAASARNAKHQNYQLRYSRVLENDRPQVNDRGETVKVAYGIFETTHQILQNIFLTTLMVPYTMTRNRLLEQIAAGQYTTPRKVLEPSLQVEATLFDYIDALARFQVDQLIGLVERGKKDYDGMSTAGSFSAFSHLMRVYPEVKAINPSYAEMSKATKQVYYWLYQSSFKDTLPDNERAKID</sequence>
<evidence type="ECO:0000313" key="3">
    <source>
        <dbReference type="Proteomes" id="UP000214739"/>
    </source>
</evidence>
<accession>A0A224VIE0</accession>
<dbReference type="AlphaFoldDB" id="A0A224VIE0"/>
<evidence type="ECO:0000313" key="1">
    <source>
        <dbReference type="EMBL" id="GAW72282.1"/>
    </source>
</evidence>
<evidence type="ECO:0000313" key="2">
    <source>
        <dbReference type="EMBL" id="TDG94674.1"/>
    </source>
</evidence>
<dbReference type="Proteomes" id="UP000214739">
    <property type="component" value="Unassembled WGS sequence"/>
</dbReference>
<reference evidence="2" key="3">
    <citation type="submission" date="2019-02" db="EMBL/GenBank/DDBJ databases">
        <authorList>
            <person name="Buron G."/>
            <person name="Chaylann A."/>
            <person name="Dolejs I."/>
            <person name="Forster J."/>
            <person name="Miks M.H."/>
        </authorList>
    </citation>
    <scope>NUCLEOTIDE SEQUENCE</scope>
    <source>
        <strain evidence="2">DSM 10551</strain>
    </source>
</reference>
<evidence type="ECO:0000313" key="4">
    <source>
        <dbReference type="Proteomes" id="UP000294668"/>
    </source>
</evidence>
<keyword evidence="4" id="KW-1185">Reference proteome</keyword>
<proteinExistence type="predicted"/>
<dbReference type="RefSeq" id="WP_057961467.1">
    <property type="nucleotide sequence ID" value="NZ_BAAAXO010000064.1"/>
</dbReference>